<dbReference type="Proteomes" id="UP001272137">
    <property type="component" value="Unassembled WGS sequence"/>
</dbReference>
<reference evidence="1" key="1">
    <citation type="submission" date="2018-08" db="EMBL/GenBank/DDBJ databases">
        <title>Identification of Burkholderia cepacia strains that express a Burkholderia pseudomallei-like capsular polysaccharide.</title>
        <authorList>
            <person name="Burtnick M.N."/>
            <person name="Vongsouvath M."/>
            <person name="Newton P."/>
            <person name="Wuthiekanun V."/>
            <person name="Limmathurotsakul D."/>
            <person name="Brett P.J."/>
            <person name="Chantratita N."/>
            <person name="Dance D.A."/>
        </authorList>
    </citation>
    <scope>NUCLEOTIDE SEQUENCE</scope>
    <source>
        <strain evidence="1">SBXCC001</strain>
    </source>
</reference>
<evidence type="ECO:0000313" key="1">
    <source>
        <dbReference type="EMBL" id="MDW9254679.1"/>
    </source>
</evidence>
<proteinExistence type="predicted"/>
<sequence>MKRSGGEPACRRRLRLMEISTNSRRVGAQAAAYVSRRSFF</sequence>
<comment type="caution">
    <text evidence="1">The sequence shown here is derived from an EMBL/GenBank/DDBJ whole genome shotgun (WGS) entry which is preliminary data.</text>
</comment>
<accession>A0AAW9D2X6</accession>
<evidence type="ECO:0000313" key="2">
    <source>
        <dbReference type="Proteomes" id="UP001272137"/>
    </source>
</evidence>
<dbReference type="AlphaFoldDB" id="A0AAW9D2X6"/>
<name>A0AAW9D2X6_BURTH</name>
<organism evidence="1 2">
    <name type="scientific">Burkholderia thailandensis</name>
    <dbReference type="NCBI Taxonomy" id="57975"/>
    <lineage>
        <taxon>Bacteria</taxon>
        <taxon>Pseudomonadati</taxon>
        <taxon>Pseudomonadota</taxon>
        <taxon>Betaproteobacteria</taxon>
        <taxon>Burkholderiales</taxon>
        <taxon>Burkholderiaceae</taxon>
        <taxon>Burkholderia</taxon>
        <taxon>pseudomallei group</taxon>
    </lineage>
</organism>
<dbReference type="EMBL" id="QXCT01000002">
    <property type="protein sequence ID" value="MDW9254679.1"/>
    <property type="molecule type" value="Genomic_DNA"/>
</dbReference>
<gene>
    <name evidence="1" type="ORF">C7S16_0917</name>
</gene>
<protein>
    <submittedName>
        <fullName evidence="1">Uncharacterized protein</fullName>
    </submittedName>
</protein>